<evidence type="ECO:0000259" key="9">
    <source>
        <dbReference type="Pfam" id="PF07731"/>
    </source>
</evidence>
<dbReference type="InterPro" id="IPR001117">
    <property type="entry name" value="Cu-oxidase_2nd"/>
</dbReference>
<dbReference type="Pfam" id="PF07731">
    <property type="entry name" value="Cu-oxidase_2"/>
    <property type="match status" value="1"/>
</dbReference>
<dbReference type="FunFam" id="2.60.40.420:FF:000038">
    <property type="entry name" value="Extracellular dihydrogeodin oxidase/laccase"/>
    <property type="match status" value="1"/>
</dbReference>
<dbReference type="Proteomes" id="UP001283341">
    <property type="component" value="Unassembled WGS sequence"/>
</dbReference>
<feature type="domain" description="Plastocyanin-like" evidence="9">
    <location>
        <begin position="440"/>
        <end position="538"/>
    </location>
</feature>
<keyword evidence="4" id="KW-0560">Oxidoreductase</keyword>
<dbReference type="CDD" id="cd13854">
    <property type="entry name" value="CuRO_1_MaLCC_like"/>
    <property type="match status" value="1"/>
</dbReference>
<dbReference type="PANTHER" id="PTHR11709:SF502">
    <property type="entry name" value="MULTICOPPER OXIDASE"/>
    <property type="match status" value="1"/>
</dbReference>
<reference evidence="11" key="1">
    <citation type="journal article" date="2023" name="Mol. Phylogenet. Evol.">
        <title>Genome-scale phylogeny and comparative genomics of the fungal order Sordariales.</title>
        <authorList>
            <person name="Hensen N."/>
            <person name="Bonometti L."/>
            <person name="Westerberg I."/>
            <person name="Brannstrom I.O."/>
            <person name="Guillou S."/>
            <person name="Cros-Aarteil S."/>
            <person name="Calhoun S."/>
            <person name="Haridas S."/>
            <person name="Kuo A."/>
            <person name="Mondo S."/>
            <person name="Pangilinan J."/>
            <person name="Riley R."/>
            <person name="LaButti K."/>
            <person name="Andreopoulos B."/>
            <person name="Lipzen A."/>
            <person name="Chen C."/>
            <person name="Yan M."/>
            <person name="Daum C."/>
            <person name="Ng V."/>
            <person name="Clum A."/>
            <person name="Steindorff A."/>
            <person name="Ohm R.A."/>
            <person name="Martin F."/>
            <person name="Silar P."/>
            <person name="Natvig D.O."/>
            <person name="Lalanne C."/>
            <person name="Gautier V."/>
            <person name="Ament-Velasquez S.L."/>
            <person name="Kruys A."/>
            <person name="Hutchinson M.I."/>
            <person name="Powell A.J."/>
            <person name="Barry K."/>
            <person name="Miller A.N."/>
            <person name="Grigoriev I.V."/>
            <person name="Debuchy R."/>
            <person name="Gladieux P."/>
            <person name="Hiltunen Thoren M."/>
            <person name="Johannesson H."/>
        </authorList>
    </citation>
    <scope>NUCLEOTIDE SEQUENCE</scope>
    <source>
        <strain evidence="11">CBS 118394</strain>
    </source>
</reference>
<gene>
    <name evidence="11" type="ORF">B0H66DRAFT_37748</name>
</gene>
<organism evidence="11 12">
    <name type="scientific">Apodospora peruviana</name>
    <dbReference type="NCBI Taxonomy" id="516989"/>
    <lineage>
        <taxon>Eukaryota</taxon>
        <taxon>Fungi</taxon>
        <taxon>Dikarya</taxon>
        <taxon>Ascomycota</taxon>
        <taxon>Pezizomycotina</taxon>
        <taxon>Sordariomycetes</taxon>
        <taxon>Sordariomycetidae</taxon>
        <taxon>Sordariales</taxon>
        <taxon>Lasiosphaeriaceae</taxon>
        <taxon>Apodospora</taxon>
    </lineage>
</organism>
<comment type="caution">
    <text evidence="11">The sequence shown here is derived from an EMBL/GenBank/DDBJ whole genome shotgun (WGS) entry which is preliminary data.</text>
</comment>
<evidence type="ECO:0000259" key="10">
    <source>
        <dbReference type="Pfam" id="PF07732"/>
    </source>
</evidence>
<keyword evidence="5" id="KW-0186">Copper</keyword>
<dbReference type="InterPro" id="IPR045087">
    <property type="entry name" value="Cu-oxidase_fam"/>
</dbReference>
<keyword evidence="12" id="KW-1185">Reference proteome</keyword>
<evidence type="ECO:0000313" key="12">
    <source>
        <dbReference type="Proteomes" id="UP001283341"/>
    </source>
</evidence>
<dbReference type="Pfam" id="PF00394">
    <property type="entry name" value="Cu-oxidase"/>
    <property type="match status" value="1"/>
</dbReference>
<dbReference type="GO" id="GO:0005507">
    <property type="term" value="F:copper ion binding"/>
    <property type="evidence" value="ECO:0007669"/>
    <property type="project" value="InterPro"/>
</dbReference>
<dbReference type="AlphaFoldDB" id="A0AAE0IR61"/>
<evidence type="ECO:0000256" key="5">
    <source>
        <dbReference type="ARBA" id="ARBA00023008"/>
    </source>
</evidence>
<evidence type="ECO:0000256" key="3">
    <source>
        <dbReference type="ARBA" id="ARBA00022737"/>
    </source>
</evidence>
<keyword evidence="7" id="KW-0732">Signal</keyword>
<dbReference type="CDD" id="cd13880">
    <property type="entry name" value="CuRO_2_MaLCC_like"/>
    <property type="match status" value="1"/>
</dbReference>
<evidence type="ECO:0000313" key="11">
    <source>
        <dbReference type="EMBL" id="KAK3329784.1"/>
    </source>
</evidence>
<dbReference type="GO" id="GO:0016491">
    <property type="term" value="F:oxidoreductase activity"/>
    <property type="evidence" value="ECO:0007669"/>
    <property type="project" value="UniProtKB-KW"/>
</dbReference>
<accession>A0AAE0IR61</accession>
<dbReference type="InterPro" id="IPR011707">
    <property type="entry name" value="Cu-oxidase-like_N"/>
</dbReference>
<reference evidence="11" key="2">
    <citation type="submission" date="2023-06" db="EMBL/GenBank/DDBJ databases">
        <authorList>
            <consortium name="Lawrence Berkeley National Laboratory"/>
            <person name="Haridas S."/>
            <person name="Hensen N."/>
            <person name="Bonometti L."/>
            <person name="Westerberg I."/>
            <person name="Brannstrom I.O."/>
            <person name="Guillou S."/>
            <person name="Cros-Aarteil S."/>
            <person name="Calhoun S."/>
            <person name="Kuo A."/>
            <person name="Mondo S."/>
            <person name="Pangilinan J."/>
            <person name="Riley R."/>
            <person name="Labutti K."/>
            <person name="Andreopoulos B."/>
            <person name="Lipzen A."/>
            <person name="Chen C."/>
            <person name="Yanf M."/>
            <person name="Daum C."/>
            <person name="Ng V."/>
            <person name="Clum A."/>
            <person name="Steindorff A."/>
            <person name="Ohm R."/>
            <person name="Martin F."/>
            <person name="Silar P."/>
            <person name="Natvig D."/>
            <person name="Lalanne C."/>
            <person name="Gautier V."/>
            <person name="Ament-Velasquez S.L."/>
            <person name="Kruys A."/>
            <person name="Hutchinson M.I."/>
            <person name="Powell A.J."/>
            <person name="Barry K."/>
            <person name="Miller A.N."/>
            <person name="Grigoriev I.V."/>
            <person name="Debuchy R."/>
            <person name="Gladieux P."/>
            <person name="Thoren M.H."/>
            <person name="Johannesson H."/>
        </authorList>
    </citation>
    <scope>NUCLEOTIDE SEQUENCE</scope>
    <source>
        <strain evidence="11">CBS 118394</strain>
    </source>
</reference>
<feature type="domain" description="Plastocyanin-like" evidence="8">
    <location>
        <begin position="193"/>
        <end position="339"/>
    </location>
</feature>
<dbReference type="FunFam" id="2.60.40.420:FF:000021">
    <property type="entry name" value="Extracellular dihydrogeodin oxidase/laccase"/>
    <property type="match status" value="1"/>
</dbReference>
<dbReference type="EMBL" id="JAUEDM010000001">
    <property type="protein sequence ID" value="KAK3329784.1"/>
    <property type="molecule type" value="Genomic_DNA"/>
</dbReference>
<keyword evidence="2" id="KW-0479">Metal-binding</keyword>
<dbReference type="PANTHER" id="PTHR11709">
    <property type="entry name" value="MULTI-COPPER OXIDASE"/>
    <property type="match status" value="1"/>
</dbReference>
<protein>
    <submittedName>
        <fullName evidence="11">Cupredoxin</fullName>
    </submittedName>
</protein>
<evidence type="ECO:0000256" key="1">
    <source>
        <dbReference type="ARBA" id="ARBA00010609"/>
    </source>
</evidence>
<proteinExistence type="inferred from homology"/>
<dbReference type="InterPro" id="IPR008972">
    <property type="entry name" value="Cupredoxin"/>
</dbReference>
<evidence type="ECO:0000259" key="8">
    <source>
        <dbReference type="Pfam" id="PF00394"/>
    </source>
</evidence>
<dbReference type="InterPro" id="IPR011706">
    <property type="entry name" value="Cu-oxidase_C"/>
</dbReference>
<dbReference type="Gene3D" id="2.60.40.420">
    <property type="entry name" value="Cupredoxins - blue copper proteins"/>
    <property type="match status" value="3"/>
</dbReference>
<feature type="domain" description="Plastocyanin-like" evidence="10">
    <location>
        <begin position="70"/>
        <end position="183"/>
    </location>
</feature>
<feature type="chain" id="PRO_5041959731" evidence="7">
    <location>
        <begin position="21"/>
        <end position="571"/>
    </location>
</feature>
<dbReference type="Pfam" id="PF07732">
    <property type="entry name" value="Cu-oxidase_3"/>
    <property type="match status" value="1"/>
</dbReference>
<sequence>MRFSSSLTVLLSGVTSFTTAAPAGDSQKRGYCENSPISRGCWGNFNIADDVTYTWPNTGVTRYYNFNVGLKTLAPDGYPKQMMVVNGQYPGPTIEANWGDDVQVRVCNFLSQNGTGLHFHGIRQLNTNYADGATSQTECPIAPGDCHTYRWKATQHGSSWYHSHYSIQYGDGVLGPIVIHGPNTADWDVDLGPLLLTDYYHDSVFDIAQRPLVKSLGIPPVAINGLINGRNVFDDGGSRTELKFAKGKKHLLRLVNTGSEVTFRFAIDKHKMTVVAMDFVPIVPYETKTLLIAIGQRYDVIVEADQDAGDYWARAVPMLTCFSINLEMHNIRAIVRYNASSNAEPTILGGSTTWPMIDTCRDEDLENLVPYIPHDVGESVVTENFDAQLLPYNNDSYALRWQVGGPRPYKPLKGYPVVKQLFDNPGVNVTDDLVPIDLTHLQGVNWVYVIVESLLPLPHPLHLHGHDTYVLARGGGLYLDSLIEVQTVNPPRRDTVNLPQNGFVVLAFQTDNPGSWLLHCHIEWHLHDGFAMSIIEGSKSKIRSVYANAGEDSEMQRVCANWTASELETRD</sequence>
<evidence type="ECO:0000256" key="7">
    <source>
        <dbReference type="SAM" id="SignalP"/>
    </source>
</evidence>
<dbReference type="SUPFAM" id="SSF49503">
    <property type="entry name" value="Cupredoxins"/>
    <property type="match status" value="3"/>
</dbReference>
<keyword evidence="3" id="KW-0677">Repeat</keyword>
<feature type="signal peptide" evidence="7">
    <location>
        <begin position="1"/>
        <end position="20"/>
    </location>
</feature>
<keyword evidence="6" id="KW-0325">Glycoprotein</keyword>
<evidence type="ECO:0000256" key="4">
    <source>
        <dbReference type="ARBA" id="ARBA00023002"/>
    </source>
</evidence>
<evidence type="ECO:0000256" key="6">
    <source>
        <dbReference type="ARBA" id="ARBA00023180"/>
    </source>
</evidence>
<name>A0AAE0IR61_9PEZI</name>
<evidence type="ECO:0000256" key="2">
    <source>
        <dbReference type="ARBA" id="ARBA00022723"/>
    </source>
</evidence>
<comment type="similarity">
    <text evidence="1">Belongs to the multicopper oxidase family.</text>
</comment>